<evidence type="ECO:0000256" key="1">
    <source>
        <dbReference type="SAM" id="Phobius"/>
    </source>
</evidence>
<feature type="transmembrane region" description="Helical" evidence="1">
    <location>
        <begin position="273"/>
        <end position="294"/>
    </location>
</feature>
<evidence type="ECO:0000313" key="3">
    <source>
        <dbReference type="Proteomes" id="UP000051576"/>
    </source>
</evidence>
<accession>A0A0R2C857</accession>
<reference evidence="2 3" key="1">
    <citation type="journal article" date="2015" name="Genome Announc.">
        <title>Expanding the biotechnology potential of lactobacilli through comparative genomics of 213 strains and associated genera.</title>
        <authorList>
            <person name="Sun Z."/>
            <person name="Harris H.M."/>
            <person name="McCann A."/>
            <person name="Guo C."/>
            <person name="Argimon S."/>
            <person name="Zhang W."/>
            <person name="Yang X."/>
            <person name="Jeffery I.B."/>
            <person name="Cooney J.C."/>
            <person name="Kagawa T.F."/>
            <person name="Liu W."/>
            <person name="Song Y."/>
            <person name="Salvetti E."/>
            <person name="Wrobel A."/>
            <person name="Rasinkangas P."/>
            <person name="Parkhill J."/>
            <person name="Rea M.C."/>
            <person name="O'Sullivan O."/>
            <person name="Ritari J."/>
            <person name="Douillard F.P."/>
            <person name="Paul Ross R."/>
            <person name="Yang R."/>
            <person name="Briner A.E."/>
            <person name="Felis G.E."/>
            <person name="de Vos W.M."/>
            <person name="Barrangou R."/>
            <person name="Klaenhammer T.R."/>
            <person name="Caufield P.W."/>
            <person name="Cui Y."/>
            <person name="Zhang H."/>
            <person name="O'Toole P.W."/>
        </authorList>
    </citation>
    <scope>NUCLEOTIDE SEQUENCE [LARGE SCALE GENOMIC DNA]</scope>
    <source>
        <strain evidence="2 3">DSM 20605</strain>
    </source>
</reference>
<keyword evidence="1" id="KW-0812">Transmembrane</keyword>
<feature type="transmembrane region" description="Helical" evidence="1">
    <location>
        <begin position="490"/>
        <end position="507"/>
    </location>
</feature>
<dbReference type="RefSeq" id="WP_010581341.1">
    <property type="nucleotide sequence ID" value="NZ_AHYZ01000183.1"/>
</dbReference>
<dbReference type="eggNOG" id="COG1807">
    <property type="taxonomic scope" value="Bacteria"/>
</dbReference>
<dbReference type="EMBL" id="AYYX01000092">
    <property type="protein sequence ID" value="KRM84150.1"/>
    <property type="molecule type" value="Genomic_DNA"/>
</dbReference>
<feature type="transmembrane region" description="Helical" evidence="1">
    <location>
        <begin position="435"/>
        <end position="454"/>
    </location>
</feature>
<feature type="transmembrane region" description="Helical" evidence="1">
    <location>
        <begin position="175"/>
        <end position="192"/>
    </location>
</feature>
<feature type="transmembrane region" description="Helical" evidence="1">
    <location>
        <begin position="404"/>
        <end position="423"/>
    </location>
</feature>
<proteinExistence type="predicted"/>
<dbReference type="Proteomes" id="UP000051576">
    <property type="component" value="Unassembled WGS sequence"/>
</dbReference>
<name>A0A0R2C857_9LACO</name>
<feature type="transmembrane region" description="Helical" evidence="1">
    <location>
        <begin position="229"/>
        <end position="261"/>
    </location>
</feature>
<gene>
    <name evidence="2" type="ORF">FD21_GL002154</name>
</gene>
<sequence length="647" mass="73940">MITKLNYLNFWPKVLTSYLIIAVLSNLFFKNSSSTSLSLLIGLIWLVAFFKFLQPTLDKISQQTLNYFLIISLFLVIILQSWILIKFPVSVFHDPYRVLTAAERLAASDPNWQQSTYFERYPNNLPLTFFLSLWFKLTFKFHLTTNFALGALNLVCLDSLIISIILMLKKLAARNSLIIASLAFLVFTPFAYSYYLQIFYSDLPAMLGLILIFQILLSWKNPTVNQKFWLALNLFIVTLISQLIKPNLIVILPAILLYILILKQQKLLKTSHLLTPLIIIILAISLSFPTAKIIEQTVAFQPKSKAELPVESWILMGLNQHSHGTYDAALIAQELKMPTKAARQQNDLKKIKAQIHRLKMVGLFKQWLIKASILLNVRSFLTWYNGGLRSASTNLWNWQKIASFIYQLANVLLAAVVCLRLLSWQPQLENAHERVALLAVIVSLGLLSFNTFLWETEARYGQIILPLNFLLLGTIPLKQTKFSKIQVKKIFLISVIILLGISGGNWSKLSSSNPGSHIVTAQRSQLSNQYDPPTYDLKANACLKQKISFAHRVNLFWLELPKTSSITGWLTNDNHHYLLSRQGKHFGINKTLTPGKYLLILKNPTNTVQKIDLSRNINYQLATYPLQINHQTDYHASLIYQALYVSR</sequence>
<keyword evidence="1" id="KW-0472">Membrane</keyword>
<evidence type="ECO:0008006" key="4">
    <source>
        <dbReference type="Google" id="ProtNLM"/>
    </source>
</evidence>
<dbReference type="PATRIC" id="fig|1133569.4.peg.2320"/>
<protein>
    <recommendedName>
        <fullName evidence="4">Glycosyltransferase RgtA/B/C/D-like domain-containing protein</fullName>
    </recommendedName>
</protein>
<feature type="transmembrane region" description="Helical" evidence="1">
    <location>
        <begin position="65"/>
        <end position="85"/>
    </location>
</feature>
<organism evidence="2 3">
    <name type="scientific">Liquorilactobacillus vini DSM 20605</name>
    <dbReference type="NCBI Taxonomy" id="1133569"/>
    <lineage>
        <taxon>Bacteria</taxon>
        <taxon>Bacillati</taxon>
        <taxon>Bacillota</taxon>
        <taxon>Bacilli</taxon>
        <taxon>Lactobacillales</taxon>
        <taxon>Lactobacillaceae</taxon>
        <taxon>Liquorilactobacillus</taxon>
    </lineage>
</organism>
<feature type="transmembrane region" description="Helical" evidence="1">
    <location>
        <begin position="198"/>
        <end position="217"/>
    </location>
</feature>
<comment type="caution">
    <text evidence="2">The sequence shown here is derived from an EMBL/GenBank/DDBJ whole genome shotgun (WGS) entry which is preliminary data.</text>
</comment>
<feature type="transmembrane region" description="Helical" evidence="1">
    <location>
        <begin position="460"/>
        <end position="478"/>
    </location>
</feature>
<feature type="transmembrane region" description="Helical" evidence="1">
    <location>
        <begin position="367"/>
        <end position="384"/>
    </location>
</feature>
<dbReference type="STRING" id="1133569.FD21_GL002154"/>
<feature type="transmembrane region" description="Helical" evidence="1">
    <location>
        <begin position="7"/>
        <end position="29"/>
    </location>
</feature>
<evidence type="ECO:0000313" key="2">
    <source>
        <dbReference type="EMBL" id="KRM84150.1"/>
    </source>
</evidence>
<keyword evidence="3" id="KW-1185">Reference proteome</keyword>
<dbReference type="AlphaFoldDB" id="A0A0R2C857"/>
<dbReference type="OrthoDB" id="2240371at2"/>
<feature type="transmembrane region" description="Helical" evidence="1">
    <location>
        <begin position="35"/>
        <end position="53"/>
    </location>
</feature>
<keyword evidence="1" id="KW-1133">Transmembrane helix</keyword>
<feature type="transmembrane region" description="Helical" evidence="1">
    <location>
        <begin position="147"/>
        <end position="168"/>
    </location>
</feature>